<evidence type="ECO:0008006" key="4">
    <source>
        <dbReference type="Google" id="ProtNLM"/>
    </source>
</evidence>
<dbReference type="InterPro" id="IPR046732">
    <property type="entry name" value="DUF6624"/>
</dbReference>
<proteinExistence type="predicted"/>
<dbReference type="AlphaFoldDB" id="A0A4Q8BFI7"/>
<sequence length="199" mass="21155">MRALLRVLLPLAALMAAAGCSTSPEPSEPPESAATVQFNQALHDELVGMLKRDQAERTGGPQGEGDEARTARLKEIIDEHGWPTVDLVGVDGGDAAWTIAQHSDFDPAFQQEALEMLRDAVADGQASPGNLAYLEDRVAVANGQPQVYGTQIRCGPKGPVFATPIKDQAGVEDRRAEAQLDTLADYMVEMTAICAQDAG</sequence>
<feature type="chain" id="PRO_5039697907" description="Lipoprotein" evidence="1">
    <location>
        <begin position="19"/>
        <end position="199"/>
    </location>
</feature>
<dbReference type="Pfam" id="PF20329">
    <property type="entry name" value="DUF6624"/>
    <property type="match status" value="1"/>
</dbReference>
<keyword evidence="1" id="KW-0732">Signal</keyword>
<gene>
    <name evidence="2" type="ORF">EV384_5414</name>
</gene>
<organism evidence="2 3">
    <name type="scientific">Micromonospora kangleipakensis</name>
    <dbReference type="NCBI Taxonomy" id="1077942"/>
    <lineage>
        <taxon>Bacteria</taxon>
        <taxon>Bacillati</taxon>
        <taxon>Actinomycetota</taxon>
        <taxon>Actinomycetes</taxon>
        <taxon>Micromonosporales</taxon>
        <taxon>Micromonosporaceae</taxon>
        <taxon>Micromonospora</taxon>
    </lineage>
</organism>
<protein>
    <recommendedName>
        <fullName evidence="4">Lipoprotein</fullName>
    </recommendedName>
</protein>
<reference evidence="2 3" key="1">
    <citation type="submission" date="2019-02" db="EMBL/GenBank/DDBJ databases">
        <title>Sequencing the genomes of 1000 actinobacteria strains.</title>
        <authorList>
            <person name="Klenk H.-P."/>
        </authorList>
    </citation>
    <scope>NUCLEOTIDE SEQUENCE [LARGE SCALE GENOMIC DNA]</scope>
    <source>
        <strain evidence="2 3">DSM 45612</strain>
    </source>
</reference>
<dbReference type="Proteomes" id="UP000294114">
    <property type="component" value="Unassembled WGS sequence"/>
</dbReference>
<comment type="caution">
    <text evidence="2">The sequence shown here is derived from an EMBL/GenBank/DDBJ whole genome shotgun (WGS) entry which is preliminary data.</text>
</comment>
<evidence type="ECO:0000313" key="3">
    <source>
        <dbReference type="Proteomes" id="UP000294114"/>
    </source>
</evidence>
<dbReference type="PROSITE" id="PS51257">
    <property type="entry name" value="PROKAR_LIPOPROTEIN"/>
    <property type="match status" value="1"/>
</dbReference>
<evidence type="ECO:0000256" key="1">
    <source>
        <dbReference type="SAM" id="SignalP"/>
    </source>
</evidence>
<accession>A0A4Q8BFI7</accession>
<name>A0A4Q8BFI7_9ACTN</name>
<evidence type="ECO:0000313" key="2">
    <source>
        <dbReference type="EMBL" id="RZU76737.1"/>
    </source>
</evidence>
<dbReference type="EMBL" id="SHLD01000001">
    <property type="protein sequence ID" value="RZU76737.1"/>
    <property type="molecule type" value="Genomic_DNA"/>
</dbReference>
<keyword evidence="3" id="KW-1185">Reference proteome</keyword>
<feature type="signal peptide" evidence="1">
    <location>
        <begin position="1"/>
        <end position="18"/>
    </location>
</feature>